<gene>
    <name evidence="2" type="ORF">KSF_001490</name>
</gene>
<dbReference type="AlphaFoldDB" id="A0A8J3I8Y9"/>
<evidence type="ECO:0000256" key="1">
    <source>
        <dbReference type="SAM" id="Phobius"/>
    </source>
</evidence>
<name>A0A8J3I8Y9_9CHLR</name>
<accession>A0A8J3I8Y9</accession>
<reference evidence="2" key="1">
    <citation type="submission" date="2020-10" db="EMBL/GenBank/DDBJ databases">
        <title>Taxonomic study of unclassified bacteria belonging to the class Ktedonobacteria.</title>
        <authorList>
            <person name="Yabe S."/>
            <person name="Wang C.M."/>
            <person name="Zheng Y."/>
            <person name="Sakai Y."/>
            <person name="Cavaletti L."/>
            <person name="Monciardini P."/>
            <person name="Donadio S."/>
        </authorList>
    </citation>
    <scope>NUCLEOTIDE SEQUENCE</scope>
    <source>
        <strain evidence="2">ID150040</strain>
    </source>
</reference>
<keyword evidence="1" id="KW-1133">Transmembrane helix</keyword>
<sequence>MNGHSNLVHPVANYPQKGRNNCLIVGVTLGSVIIILLGLCITTYFYRSGFSFGSDSPQTLRADANTLYLANWSRDLDHWSKGSQESRWEWEKPGIIDTHGTFSGSPSPLLLAPYQPNSRDIEVDAVIQDHVGFNEFENFGIVTGIDSQGNGYFSGEDFDREQFIERLSSGKDLHEMTQNTGGHSVEDTAEKYYLFTVKIQGNVITLFIDGWQVSQATLSDYHPDGSIGLYASGDGEIAVVGFRVEKLP</sequence>
<dbReference type="RefSeq" id="WP_220201104.1">
    <property type="nucleotide sequence ID" value="NZ_BNJK01000001.1"/>
</dbReference>
<organism evidence="2 3">
    <name type="scientific">Reticulibacter mediterranei</name>
    <dbReference type="NCBI Taxonomy" id="2778369"/>
    <lineage>
        <taxon>Bacteria</taxon>
        <taxon>Bacillati</taxon>
        <taxon>Chloroflexota</taxon>
        <taxon>Ktedonobacteria</taxon>
        <taxon>Ktedonobacterales</taxon>
        <taxon>Reticulibacteraceae</taxon>
        <taxon>Reticulibacter</taxon>
    </lineage>
</organism>
<evidence type="ECO:0000313" key="2">
    <source>
        <dbReference type="EMBL" id="GHO90101.1"/>
    </source>
</evidence>
<dbReference type="Gene3D" id="2.60.120.560">
    <property type="entry name" value="Exo-inulinase, domain 1"/>
    <property type="match status" value="1"/>
</dbReference>
<feature type="transmembrane region" description="Helical" evidence="1">
    <location>
        <begin position="23"/>
        <end position="46"/>
    </location>
</feature>
<dbReference type="Proteomes" id="UP000597444">
    <property type="component" value="Unassembled WGS sequence"/>
</dbReference>
<dbReference type="EMBL" id="BNJK01000001">
    <property type="protein sequence ID" value="GHO90101.1"/>
    <property type="molecule type" value="Genomic_DNA"/>
</dbReference>
<comment type="caution">
    <text evidence="2">The sequence shown here is derived from an EMBL/GenBank/DDBJ whole genome shotgun (WGS) entry which is preliminary data.</text>
</comment>
<protein>
    <submittedName>
        <fullName evidence="2">Uncharacterized protein</fullName>
    </submittedName>
</protein>
<keyword evidence="3" id="KW-1185">Reference proteome</keyword>
<keyword evidence="1" id="KW-0472">Membrane</keyword>
<evidence type="ECO:0000313" key="3">
    <source>
        <dbReference type="Proteomes" id="UP000597444"/>
    </source>
</evidence>
<proteinExistence type="predicted"/>
<keyword evidence="1" id="KW-0812">Transmembrane</keyword>